<evidence type="ECO:0000313" key="1">
    <source>
        <dbReference type="EMBL" id="CAA9342800.1"/>
    </source>
</evidence>
<accession>A0A6J4LWG0</accession>
<organism evidence="1">
    <name type="scientific">uncultured Nocardioidaceae bacterium</name>
    <dbReference type="NCBI Taxonomy" id="253824"/>
    <lineage>
        <taxon>Bacteria</taxon>
        <taxon>Bacillati</taxon>
        <taxon>Actinomycetota</taxon>
        <taxon>Actinomycetes</taxon>
        <taxon>Propionibacteriales</taxon>
        <taxon>Nocardioidaceae</taxon>
        <taxon>environmental samples</taxon>
    </lineage>
</organism>
<proteinExistence type="predicted"/>
<dbReference type="EMBL" id="CADCUG010000108">
    <property type="protein sequence ID" value="CAA9342800.1"/>
    <property type="molecule type" value="Genomic_DNA"/>
</dbReference>
<reference evidence="1" key="1">
    <citation type="submission" date="2020-02" db="EMBL/GenBank/DDBJ databases">
        <authorList>
            <person name="Meier V. D."/>
        </authorList>
    </citation>
    <scope>NUCLEOTIDE SEQUENCE</scope>
    <source>
        <strain evidence="1">AVDCRST_MAG29</strain>
    </source>
</reference>
<protein>
    <submittedName>
        <fullName evidence="1">Uncharacterized protein</fullName>
    </submittedName>
</protein>
<dbReference type="AlphaFoldDB" id="A0A6J4LWG0"/>
<name>A0A6J4LWG0_9ACTN</name>
<sequence length="77" mass="8205">MIRSWSPGRSRTVLQRTLSSLVLSVGTDWVASRQPTMAPPTTSTTRTASVIGVLAPAMGTPLRRSCLGSSPAVHRSR</sequence>
<gene>
    <name evidence="1" type="ORF">AVDCRST_MAG29-1690</name>
</gene>